<dbReference type="KEGG" id="knv:Pan216_08580"/>
<reference evidence="2 3" key="1">
    <citation type="submission" date="2019-02" db="EMBL/GenBank/DDBJ databases">
        <title>Deep-cultivation of Planctomycetes and their phenomic and genomic characterization uncovers novel biology.</title>
        <authorList>
            <person name="Wiegand S."/>
            <person name="Jogler M."/>
            <person name="Boedeker C."/>
            <person name="Pinto D."/>
            <person name="Vollmers J."/>
            <person name="Rivas-Marin E."/>
            <person name="Kohn T."/>
            <person name="Peeters S.H."/>
            <person name="Heuer A."/>
            <person name="Rast P."/>
            <person name="Oberbeckmann S."/>
            <person name="Bunk B."/>
            <person name="Jeske O."/>
            <person name="Meyerdierks A."/>
            <person name="Storesund J.E."/>
            <person name="Kallscheuer N."/>
            <person name="Luecker S."/>
            <person name="Lage O.M."/>
            <person name="Pohl T."/>
            <person name="Merkel B.J."/>
            <person name="Hornburger P."/>
            <person name="Mueller R.-W."/>
            <person name="Bruemmer F."/>
            <person name="Labrenz M."/>
            <person name="Spormann A.M."/>
            <person name="Op den Camp H."/>
            <person name="Overmann J."/>
            <person name="Amann R."/>
            <person name="Jetten M.S.M."/>
            <person name="Mascher T."/>
            <person name="Medema M.H."/>
            <person name="Devos D.P."/>
            <person name="Kaster A.-K."/>
            <person name="Ovreas L."/>
            <person name="Rohde M."/>
            <person name="Galperin M.Y."/>
            <person name="Jogler C."/>
        </authorList>
    </citation>
    <scope>NUCLEOTIDE SEQUENCE [LARGE SCALE GENOMIC DNA]</scope>
    <source>
        <strain evidence="2 3">Pan216</strain>
    </source>
</reference>
<protein>
    <submittedName>
        <fullName evidence="2">Uncharacterized protein</fullName>
    </submittedName>
</protein>
<accession>A0A518AZ60</accession>
<dbReference type="EMBL" id="CP036279">
    <property type="protein sequence ID" value="QDU60021.1"/>
    <property type="molecule type" value="Genomic_DNA"/>
</dbReference>
<proteinExistence type="predicted"/>
<keyword evidence="1" id="KW-0472">Membrane</keyword>
<sequence length="131" mass="15047">MQRETETQSWKSEILNAGLKQGPAFILLLLLLYGLWEFGTYVASVGVPAHLEQIKVGYLEIQQSHSENLERLLTSFEREQERYRGVIDLLGSLVESRELIESNHSLLLQVIEELKLIREAPEPRRKPHAPS</sequence>
<keyword evidence="3" id="KW-1185">Reference proteome</keyword>
<dbReference type="Proteomes" id="UP000317093">
    <property type="component" value="Chromosome"/>
</dbReference>
<keyword evidence="1" id="KW-0812">Transmembrane</keyword>
<dbReference type="RefSeq" id="WP_145255205.1">
    <property type="nucleotide sequence ID" value="NZ_CP036279.1"/>
</dbReference>
<keyword evidence="1" id="KW-1133">Transmembrane helix</keyword>
<name>A0A518AZ60_9BACT</name>
<evidence type="ECO:0000313" key="2">
    <source>
        <dbReference type="EMBL" id="QDU60021.1"/>
    </source>
</evidence>
<evidence type="ECO:0000313" key="3">
    <source>
        <dbReference type="Proteomes" id="UP000317093"/>
    </source>
</evidence>
<gene>
    <name evidence="2" type="ORF">Pan216_08580</name>
</gene>
<organism evidence="2 3">
    <name type="scientific">Kolteria novifilia</name>
    <dbReference type="NCBI Taxonomy" id="2527975"/>
    <lineage>
        <taxon>Bacteria</taxon>
        <taxon>Pseudomonadati</taxon>
        <taxon>Planctomycetota</taxon>
        <taxon>Planctomycetia</taxon>
        <taxon>Kolteriales</taxon>
        <taxon>Kolteriaceae</taxon>
        <taxon>Kolteria</taxon>
    </lineage>
</organism>
<feature type="transmembrane region" description="Helical" evidence="1">
    <location>
        <begin position="24"/>
        <end position="47"/>
    </location>
</feature>
<dbReference type="AlphaFoldDB" id="A0A518AZ60"/>
<evidence type="ECO:0000256" key="1">
    <source>
        <dbReference type="SAM" id="Phobius"/>
    </source>
</evidence>